<evidence type="ECO:0000313" key="3">
    <source>
        <dbReference type="Proteomes" id="UP000294546"/>
    </source>
</evidence>
<dbReference type="RefSeq" id="WP_207894644.1">
    <property type="nucleotide sequence ID" value="NZ_SMFU01000002.1"/>
</dbReference>
<keyword evidence="1" id="KW-0175">Coiled coil</keyword>
<name>A0A4R1H437_9GAMM</name>
<gene>
    <name evidence="2" type="ORF">CLV83_0125</name>
</gene>
<keyword evidence="3" id="KW-1185">Reference proteome</keyword>
<evidence type="ECO:0000313" key="2">
    <source>
        <dbReference type="EMBL" id="TCK16417.1"/>
    </source>
</evidence>
<accession>A0A4R1H437</accession>
<reference evidence="2 3" key="1">
    <citation type="submission" date="2019-03" db="EMBL/GenBank/DDBJ databases">
        <title>Genomic Encyclopedia of Archaeal and Bacterial Type Strains, Phase II (KMG-II): from individual species to whole genera.</title>
        <authorList>
            <person name="Goeker M."/>
        </authorList>
    </citation>
    <scope>NUCLEOTIDE SEQUENCE [LARGE SCALE GENOMIC DNA]</scope>
    <source>
        <strain evidence="2 3">DSM 27697</strain>
    </source>
</reference>
<evidence type="ECO:0000256" key="1">
    <source>
        <dbReference type="SAM" id="Coils"/>
    </source>
</evidence>
<feature type="coiled-coil region" evidence="1">
    <location>
        <begin position="47"/>
        <end position="105"/>
    </location>
</feature>
<protein>
    <submittedName>
        <fullName evidence="2">Uncharacterized protein</fullName>
    </submittedName>
</protein>
<organism evidence="2 3">
    <name type="scientific">Marinobacterium mangrovicola</name>
    <dbReference type="NCBI Taxonomy" id="1476959"/>
    <lineage>
        <taxon>Bacteria</taxon>
        <taxon>Pseudomonadati</taxon>
        <taxon>Pseudomonadota</taxon>
        <taxon>Gammaproteobacteria</taxon>
        <taxon>Oceanospirillales</taxon>
        <taxon>Oceanospirillaceae</taxon>
        <taxon>Marinobacterium</taxon>
    </lineage>
</organism>
<dbReference type="AlphaFoldDB" id="A0A4R1H437"/>
<sequence>MATSKEQWDQAYQLLSQFERELIDPTLFKWDYFIENVGASKQTFMRNKEFNDEFKRVRNLVRQYKNSKASYSLERSQKSRKDQEIEQLKEQIASLRKERDRAHEQLAYACLIARRNNIDPDLFMESSPLLRANMKPKEEPKLQNNQVVSRLRAMKKSKASK</sequence>
<dbReference type="EMBL" id="SMFU01000002">
    <property type="protein sequence ID" value="TCK16417.1"/>
    <property type="molecule type" value="Genomic_DNA"/>
</dbReference>
<dbReference type="Proteomes" id="UP000294546">
    <property type="component" value="Unassembled WGS sequence"/>
</dbReference>
<proteinExistence type="predicted"/>
<comment type="caution">
    <text evidence="2">The sequence shown here is derived from an EMBL/GenBank/DDBJ whole genome shotgun (WGS) entry which is preliminary data.</text>
</comment>